<proteinExistence type="inferred from homology"/>
<dbReference type="Gene3D" id="2.60.40.550">
    <property type="entry name" value="Ecotin"/>
    <property type="match status" value="1"/>
</dbReference>
<evidence type="ECO:0000313" key="3">
    <source>
        <dbReference type="Proteomes" id="UP000594749"/>
    </source>
</evidence>
<comment type="similarity">
    <text evidence="1">Belongs to the protease inhibitor I11 (ecotin) family.</text>
</comment>
<dbReference type="OrthoDB" id="997196at2"/>
<keyword evidence="3" id="KW-1185">Reference proteome</keyword>
<dbReference type="Gene3D" id="4.10.1230.10">
    <property type="entry name" value="Ecotin, trypsin inhibitor"/>
    <property type="match status" value="1"/>
</dbReference>
<dbReference type="EMBL" id="CP063078">
    <property type="protein sequence ID" value="QOQ87632.1"/>
    <property type="molecule type" value="Genomic_DNA"/>
</dbReference>
<dbReference type="SUPFAM" id="SSF49772">
    <property type="entry name" value="Ecotin, trypsin inhibitor"/>
    <property type="match status" value="1"/>
</dbReference>
<dbReference type="AlphaFoldDB" id="A0A7M1LGB1"/>
<dbReference type="GO" id="GO:0004867">
    <property type="term" value="F:serine-type endopeptidase inhibitor activity"/>
    <property type="evidence" value="ECO:0007669"/>
    <property type="project" value="InterPro"/>
</dbReference>
<reference evidence="2 3" key="1">
    <citation type="submission" date="2020-10" db="EMBL/GenBank/DDBJ databases">
        <title>Campylobacter and Helicobacter PacBio genomes.</title>
        <authorList>
            <person name="Lane C."/>
        </authorList>
    </citation>
    <scope>NUCLEOTIDE SEQUENCE [LARGE SCALE GENOMIC DNA]</scope>
    <source>
        <strain evidence="2 3">2016D-0077</strain>
    </source>
</reference>
<dbReference type="InterPro" id="IPR027438">
    <property type="entry name" value="Ecotin_C"/>
</dbReference>
<dbReference type="Proteomes" id="UP000594749">
    <property type="component" value="Chromosome"/>
</dbReference>
<evidence type="ECO:0000313" key="2">
    <source>
        <dbReference type="EMBL" id="QOQ87632.1"/>
    </source>
</evidence>
<accession>A0A7M1LGB1</accession>
<dbReference type="RefSeq" id="WP_025802727.1">
    <property type="nucleotide sequence ID" value="NZ_CP053842.1"/>
</dbReference>
<sequence length="147" mass="16764">MRSVLGILVMASLAFGFDTSIFPKAQDGFRQHIINLEPKQSEKDYEVVVEFGRVLSVDCNVHSYSGGILKDKVLDGYGYNYYEFSDNNSTLYKTLMLCPDEALKDEFVMFGDSIKTHYNSKIPLIIYAPKDINIRVKIYALESEKIL</sequence>
<gene>
    <name evidence="2" type="ORF">IMC76_02135</name>
</gene>
<dbReference type="InterPro" id="IPR036198">
    <property type="entry name" value="Ecotin_sf"/>
</dbReference>
<protein>
    <submittedName>
        <fullName evidence="2">Ecotin family protein</fullName>
    </submittedName>
</protein>
<dbReference type="PANTHER" id="PTHR35890">
    <property type="match status" value="1"/>
</dbReference>
<dbReference type="InterPro" id="IPR005658">
    <property type="entry name" value="Prot_inh_ecotin"/>
</dbReference>
<organism evidence="2 3">
    <name type="scientific">Campylobacter corcagiensis</name>
    <dbReference type="NCBI Taxonomy" id="1448857"/>
    <lineage>
        <taxon>Bacteria</taxon>
        <taxon>Pseudomonadati</taxon>
        <taxon>Campylobacterota</taxon>
        <taxon>Epsilonproteobacteria</taxon>
        <taxon>Campylobacterales</taxon>
        <taxon>Campylobacteraceae</taxon>
        <taxon>Campylobacter</taxon>
    </lineage>
</organism>
<dbReference type="PANTHER" id="PTHR35890:SF3">
    <property type="entry name" value="ECOTIN"/>
    <property type="match status" value="1"/>
</dbReference>
<dbReference type="Pfam" id="PF03974">
    <property type="entry name" value="Ecotin"/>
    <property type="match status" value="1"/>
</dbReference>
<evidence type="ECO:0000256" key="1">
    <source>
        <dbReference type="ARBA" id="ARBA00010558"/>
    </source>
</evidence>
<name>A0A7M1LGB1_9BACT</name>